<feature type="domain" description="Cyclic nucleotide-binding" evidence="2">
    <location>
        <begin position="189"/>
        <end position="237"/>
    </location>
</feature>
<dbReference type="CDD" id="cd00038">
    <property type="entry name" value="CAP_ED"/>
    <property type="match status" value="2"/>
</dbReference>
<organism evidence="4 5">
    <name type="scientific">Triparma laevis f. longispina</name>
    <dbReference type="NCBI Taxonomy" id="1714387"/>
    <lineage>
        <taxon>Eukaryota</taxon>
        <taxon>Sar</taxon>
        <taxon>Stramenopiles</taxon>
        <taxon>Ochrophyta</taxon>
        <taxon>Bolidophyceae</taxon>
        <taxon>Parmales</taxon>
        <taxon>Triparmaceae</taxon>
        <taxon>Triparma</taxon>
    </lineage>
</organism>
<dbReference type="PROSITE" id="PS50042">
    <property type="entry name" value="CNMP_BINDING_3"/>
    <property type="match status" value="3"/>
</dbReference>
<dbReference type="Gene3D" id="1.10.167.10">
    <property type="entry name" value="Regulator of G-protein Signalling 4, domain 2"/>
    <property type="match status" value="1"/>
</dbReference>
<name>A0A9W7KRX3_9STRA</name>
<protein>
    <submittedName>
        <fullName evidence="4">Uncharacterized protein</fullName>
    </submittedName>
</protein>
<evidence type="ECO:0000313" key="4">
    <source>
        <dbReference type="EMBL" id="GMI09306.1"/>
    </source>
</evidence>
<dbReference type="InterPro" id="IPR000595">
    <property type="entry name" value="cNMP-bd_dom"/>
</dbReference>
<comment type="caution">
    <text evidence="4">The sequence shown here is derived from an EMBL/GenBank/DDBJ whole genome shotgun (WGS) entry which is preliminary data.</text>
</comment>
<feature type="domain" description="Cyclic nucleotide-binding" evidence="2">
    <location>
        <begin position="318"/>
        <end position="372"/>
    </location>
</feature>
<dbReference type="SUPFAM" id="SSF51206">
    <property type="entry name" value="cAMP-binding domain-like"/>
    <property type="match status" value="2"/>
</dbReference>
<reference evidence="5" key="1">
    <citation type="journal article" date="2023" name="Commun. Biol.">
        <title>Genome analysis of Parmales, the sister group of diatoms, reveals the evolutionary specialization of diatoms from phago-mixotrophs to photoautotrophs.</title>
        <authorList>
            <person name="Ban H."/>
            <person name="Sato S."/>
            <person name="Yoshikawa S."/>
            <person name="Yamada K."/>
            <person name="Nakamura Y."/>
            <person name="Ichinomiya M."/>
            <person name="Sato N."/>
            <person name="Blanc-Mathieu R."/>
            <person name="Endo H."/>
            <person name="Kuwata A."/>
            <person name="Ogata H."/>
        </authorList>
    </citation>
    <scope>NUCLEOTIDE SEQUENCE [LARGE SCALE GENOMIC DNA]</scope>
    <source>
        <strain evidence="5">NIES 3700</strain>
    </source>
</reference>
<evidence type="ECO:0000259" key="2">
    <source>
        <dbReference type="PROSITE" id="PS50042"/>
    </source>
</evidence>
<feature type="region of interest" description="Disordered" evidence="1">
    <location>
        <begin position="253"/>
        <end position="277"/>
    </location>
</feature>
<dbReference type="PRINTS" id="PR01301">
    <property type="entry name" value="RGSPROTEIN"/>
</dbReference>
<dbReference type="PANTHER" id="PTHR23011:SF28">
    <property type="entry name" value="CYCLIC NUCLEOTIDE-BINDING DOMAIN CONTAINING PROTEIN"/>
    <property type="match status" value="1"/>
</dbReference>
<feature type="region of interest" description="Disordered" evidence="1">
    <location>
        <begin position="298"/>
        <end position="322"/>
    </location>
</feature>
<dbReference type="CDD" id="cd07440">
    <property type="entry name" value="RGS"/>
    <property type="match status" value="1"/>
</dbReference>
<dbReference type="InterPro" id="IPR044926">
    <property type="entry name" value="RGS_subdomain_2"/>
</dbReference>
<keyword evidence="5" id="KW-1185">Reference proteome</keyword>
<proteinExistence type="predicted"/>
<dbReference type="PROSITE" id="PS00888">
    <property type="entry name" value="CNMP_BINDING_1"/>
    <property type="match status" value="1"/>
</dbReference>
<dbReference type="Proteomes" id="UP001165122">
    <property type="component" value="Unassembled WGS sequence"/>
</dbReference>
<dbReference type="InterPro" id="IPR036305">
    <property type="entry name" value="RGS_sf"/>
</dbReference>
<dbReference type="SMART" id="SM00100">
    <property type="entry name" value="cNMP"/>
    <property type="match status" value="2"/>
</dbReference>
<dbReference type="SUPFAM" id="SSF48097">
    <property type="entry name" value="Regulator of G-protein signaling, RGS"/>
    <property type="match status" value="1"/>
</dbReference>
<feature type="domain" description="Cyclic nucleotide-binding" evidence="2">
    <location>
        <begin position="401"/>
        <end position="501"/>
    </location>
</feature>
<evidence type="ECO:0000313" key="5">
    <source>
        <dbReference type="Proteomes" id="UP001165122"/>
    </source>
</evidence>
<dbReference type="InterPro" id="IPR014710">
    <property type="entry name" value="RmlC-like_jellyroll"/>
</dbReference>
<dbReference type="Pfam" id="PF00615">
    <property type="entry name" value="RGS"/>
    <property type="match status" value="1"/>
</dbReference>
<dbReference type="InterPro" id="IPR018488">
    <property type="entry name" value="cNMP-bd_CS"/>
</dbReference>
<dbReference type="SMART" id="SM00315">
    <property type="entry name" value="RGS"/>
    <property type="match status" value="1"/>
</dbReference>
<dbReference type="PANTHER" id="PTHR23011">
    <property type="entry name" value="CYCLIC NUCLEOTIDE-BINDING DOMAIN CONTAINING PROTEIN"/>
    <property type="match status" value="1"/>
</dbReference>
<dbReference type="PROSITE" id="PS50132">
    <property type="entry name" value="RGS"/>
    <property type="match status" value="1"/>
</dbReference>
<dbReference type="EMBL" id="BRXW01000135">
    <property type="protein sequence ID" value="GMI09306.1"/>
    <property type="molecule type" value="Genomic_DNA"/>
</dbReference>
<sequence>MGAGAAKVNHNTTAEFLQRCPISILNWSDDLTNEFSKCFNVKEVKPGKEVKTTDDNTFFVVAQGGVEVIAVLPTISKKTDNIREFLCKKKEGDMVYIPSVKQLISESNRREMSTREKALYGTKKEHKNILAMIDSVNILAMQGATLLMLNWEKYHNFEAVCKQKNVEFNLGMLNALMQTNIVDYLQRLPFLKVVPNGKLEILSSMCNYELKGPGGVVCKEGETGDKVYMILSGSVKVEAHTDTQRKDALVEKSPMAPTAKVRRGSVNHCPDKAGSSACDFKQPQRLTLRAQMEKLGSVGKGLLSPSPNKASESENKNKNQPQFEDVQLAVLNDGEYFGEMAAFIELPRAATVTSLTSCLFATLSKADFRSFLKVVPNMQNQIEFMVKQHMLQNLIQLKSPFLQSVSLAKAHGMASKSIIEVYKGKDIIFKEGDAASKFYFVYSGSLKVDKMKAGKIVTVGHLYPGDYFGELALINDNPRLASIEATNDTILLGITKAHFHECFEDKPDLLSEFIVRMNGRKVELKVLLDHKMSREAFVNHLKEEHGQENLRFYELARHFEKNFVYMSDEEAYDSATIIVNNHILAESPECVNLPSKMANAIKDSMANHDLHEDSFSKAQEEIYNLMNRDLYQRFKKSEAFDHLMQLLHTYDDIDIDFTV</sequence>
<dbReference type="InterPro" id="IPR016137">
    <property type="entry name" value="RGS"/>
</dbReference>
<accession>A0A9W7KRX3</accession>
<dbReference type="InterPro" id="IPR018490">
    <property type="entry name" value="cNMP-bd_dom_sf"/>
</dbReference>
<dbReference type="OrthoDB" id="196547at2759"/>
<dbReference type="Pfam" id="PF00027">
    <property type="entry name" value="cNMP_binding"/>
    <property type="match status" value="2"/>
</dbReference>
<dbReference type="Gene3D" id="2.60.120.10">
    <property type="entry name" value="Jelly Rolls"/>
    <property type="match status" value="2"/>
</dbReference>
<feature type="domain" description="RGS" evidence="3">
    <location>
        <begin position="523"/>
        <end position="644"/>
    </location>
</feature>
<gene>
    <name evidence="4" type="ORF">TrLO_g2057</name>
</gene>
<evidence type="ECO:0000256" key="1">
    <source>
        <dbReference type="SAM" id="MobiDB-lite"/>
    </source>
</evidence>
<evidence type="ECO:0000259" key="3">
    <source>
        <dbReference type="PROSITE" id="PS50132"/>
    </source>
</evidence>
<dbReference type="AlphaFoldDB" id="A0A9W7KRX3"/>